<dbReference type="AlphaFoldDB" id="A0A6L2NNL1"/>
<feature type="transmembrane region" description="Helical" evidence="3">
    <location>
        <begin position="315"/>
        <end position="339"/>
    </location>
</feature>
<feature type="transmembrane region" description="Helical" evidence="3">
    <location>
        <begin position="255"/>
        <end position="274"/>
    </location>
</feature>
<sequence>MTSFQNRKKTKINLKTRLKKKVEQSPPWVQNLLSFVELPKTIIILRRLFIFSFMAFWSVMNSADGGLAFQFWNDLSRSSAIKEMVISRMKVLMFSKFEYDGKLNPTFIEGPFELPISSIRAYIAEQPLTLRFVHVGSARVTRPKILRLDLSKQPPAVRLNKELGSILAFKLKGKDLIRENGIPYTIVRPRALTGEPARADLRFEQGHNITKRDGEEIEREREILLLVSIPFLYLGGSKWTEFTKYYVQPSLGESGIGGVIAVYGVVDAICSLAVGRFTSSLSSITLIVSGGAFLQSGILIWLLNYSEPTGVLGVVFPFLIAAVWGIGIGVLVTQLNALLAMLFKHNMRRCPPPLIDTS</sequence>
<name>A0A6L2NNL1_TANCI</name>
<dbReference type="Gene3D" id="3.40.50.720">
    <property type="entry name" value="NAD(P)-binding Rossmann-like Domain"/>
    <property type="match status" value="1"/>
</dbReference>
<dbReference type="Pfam" id="PF11833">
    <property type="entry name" value="CPP1-like"/>
    <property type="match status" value="1"/>
</dbReference>
<comment type="caution">
    <text evidence="4">The sequence shown here is derived from an EMBL/GenBank/DDBJ whole genome shotgun (WGS) entry which is preliminary data.</text>
</comment>
<evidence type="ECO:0000313" key="4">
    <source>
        <dbReference type="EMBL" id="GEU86572.1"/>
    </source>
</evidence>
<dbReference type="PANTHER" id="PTHR19444:SF13">
    <property type="entry name" value="PROTEIN UNC-93 HOMOLOG A"/>
    <property type="match status" value="1"/>
</dbReference>
<protein>
    <submittedName>
        <fullName evidence="4">NAD(P)-binding Rossmann-fold superfamily protein</fullName>
    </submittedName>
</protein>
<evidence type="ECO:0000256" key="1">
    <source>
        <dbReference type="ARBA" id="ARBA00009172"/>
    </source>
</evidence>
<dbReference type="InterPro" id="IPR036259">
    <property type="entry name" value="MFS_trans_sf"/>
</dbReference>
<reference evidence="4" key="1">
    <citation type="journal article" date="2019" name="Sci. Rep.">
        <title>Draft genome of Tanacetum cinerariifolium, the natural source of mosquito coil.</title>
        <authorList>
            <person name="Yamashiro T."/>
            <person name="Shiraishi A."/>
            <person name="Satake H."/>
            <person name="Nakayama K."/>
        </authorList>
    </citation>
    <scope>NUCLEOTIDE SEQUENCE</scope>
</reference>
<gene>
    <name evidence="4" type="ORF">Tci_058550</name>
</gene>
<proteinExistence type="inferred from homology"/>
<dbReference type="EMBL" id="BKCJ010009354">
    <property type="protein sequence ID" value="GEU86572.1"/>
    <property type="molecule type" value="Genomic_DNA"/>
</dbReference>
<keyword evidence="3" id="KW-0812">Transmembrane</keyword>
<evidence type="ECO:0000256" key="2">
    <source>
        <dbReference type="ARBA" id="ARBA00044504"/>
    </source>
</evidence>
<feature type="transmembrane region" description="Helical" evidence="3">
    <location>
        <begin position="281"/>
        <end position="303"/>
    </location>
</feature>
<comment type="similarity">
    <text evidence="1">Belongs to the unc-93 family.</text>
</comment>
<dbReference type="InterPro" id="IPR051951">
    <property type="entry name" value="UNC-93_regulatory"/>
</dbReference>
<accession>A0A6L2NNL1</accession>
<dbReference type="SUPFAM" id="SSF103473">
    <property type="entry name" value="MFS general substrate transporter"/>
    <property type="match status" value="1"/>
</dbReference>
<comment type="similarity">
    <text evidence="2">Belongs to the major facilitator superfamily. Phosphate:H(+) symporter (TC 2.A.1.9) family.</text>
</comment>
<organism evidence="4">
    <name type="scientific">Tanacetum cinerariifolium</name>
    <name type="common">Dalmatian daisy</name>
    <name type="synonym">Chrysanthemum cinerariifolium</name>
    <dbReference type="NCBI Taxonomy" id="118510"/>
    <lineage>
        <taxon>Eukaryota</taxon>
        <taxon>Viridiplantae</taxon>
        <taxon>Streptophyta</taxon>
        <taxon>Embryophyta</taxon>
        <taxon>Tracheophyta</taxon>
        <taxon>Spermatophyta</taxon>
        <taxon>Magnoliopsida</taxon>
        <taxon>eudicotyledons</taxon>
        <taxon>Gunneridae</taxon>
        <taxon>Pentapetalae</taxon>
        <taxon>asterids</taxon>
        <taxon>campanulids</taxon>
        <taxon>Asterales</taxon>
        <taxon>Asteraceae</taxon>
        <taxon>Asteroideae</taxon>
        <taxon>Anthemideae</taxon>
        <taxon>Anthemidinae</taxon>
        <taxon>Tanacetum</taxon>
    </lineage>
</organism>
<dbReference type="PANTHER" id="PTHR19444">
    <property type="entry name" value="UNC-93 RELATED"/>
    <property type="match status" value="1"/>
</dbReference>
<keyword evidence="3" id="KW-0472">Membrane</keyword>
<keyword evidence="3" id="KW-1133">Transmembrane helix</keyword>
<evidence type="ECO:0000256" key="3">
    <source>
        <dbReference type="SAM" id="Phobius"/>
    </source>
</evidence>
<dbReference type="InterPro" id="IPR021788">
    <property type="entry name" value="CPP1-like"/>
</dbReference>